<keyword evidence="3" id="KW-0805">Transcription regulation</keyword>
<keyword evidence="2" id="KW-0217">Developmental protein</keyword>
<dbReference type="InterPro" id="IPR017887">
    <property type="entry name" value="TF_TCP_subgr"/>
</dbReference>
<evidence type="ECO:0000256" key="4">
    <source>
        <dbReference type="ARBA" id="ARBA00023125"/>
    </source>
</evidence>
<dbReference type="OMA" id="ASECEVI"/>
<dbReference type="GO" id="GO:0005634">
    <property type="term" value="C:nucleus"/>
    <property type="evidence" value="ECO:0000318"/>
    <property type="project" value="GO_Central"/>
</dbReference>
<feature type="compositionally biased region" description="Basic and acidic residues" evidence="7">
    <location>
        <begin position="65"/>
        <end position="74"/>
    </location>
</feature>
<dbReference type="InterPro" id="IPR005333">
    <property type="entry name" value="Transcription_factor_TCP"/>
</dbReference>
<dbReference type="Gramene" id="mRNA:HanXRQr2_Chr09g0407691">
    <property type="protein sequence ID" value="CDS:HanXRQr2_Chr09g0407691.1"/>
    <property type="gene ID" value="HanXRQr2_Chr09g0407691"/>
</dbReference>
<dbReference type="EMBL" id="CM007898">
    <property type="protein sequence ID" value="OTG16291.1"/>
    <property type="molecule type" value="Genomic_DNA"/>
</dbReference>
<dbReference type="GO" id="GO:2000032">
    <property type="term" value="P:regulation of secondary shoot formation"/>
    <property type="evidence" value="ECO:0000318"/>
    <property type="project" value="GO_Central"/>
</dbReference>
<dbReference type="PANTHER" id="PTHR31072">
    <property type="entry name" value="TRANSCRIPTION FACTOR TCP4-RELATED"/>
    <property type="match status" value="1"/>
</dbReference>
<keyword evidence="12" id="KW-1185">Reference proteome</keyword>
<gene>
    <name evidence="11" type="ORF">HannXRQ_Chr09g0269811</name>
    <name evidence="10" type="ORF">HanXRQr2_Chr09g0407691</name>
</gene>
<dbReference type="Pfam" id="PF03634">
    <property type="entry name" value="TCP"/>
    <property type="match status" value="1"/>
</dbReference>
<dbReference type="GO" id="GO:0043565">
    <property type="term" value="F:sequence-specific DNA binding"/>
    <property type="evidence" value="ECO:0000318"/>
    <property type="project" value="GO_Central"/>
</dbReference>
<reference evidence="10 12" key="1">
    <citation type="journal article" date="2017" name="Nature">
        <title>The sunflower genome provides insights into oil metabolism, flowering and Asterid evolution.</title>
        <authorList>
            <person name="Badouin H."/>
            <person name="Gouzy J."/>
            <person name="Grassa C.J."/>
            <person name="Murat F."/>
            <person name="Staton S.E."/>
            <person name="Cottret L."/>
            <person name="Lelandais-Briere C."/>
            <person name="Owens G.L."/>
            <person name="Carrere S."/>
            <person name="Mayjonade B."/>
            <person name="Legrand L."/>
            <person name="Gill N."/>
            <person name="Kane N.C."/>
            <person name="Bowers J.E."/>
            <person name="Hubner S."/>
            <person name="Bellec A."/>
            <person name="Berard A."/>
            <person name="Berges H."/>
            <person name="Blanchet N."/>
            <person name="Boniface M.C."/>
            <person name="Brunel D."/>
            <person name="Catrice O."/>
            <person name="Chaidir N."/>
            <person name="Claudel C."/>
            <person name="Donnadieu C."/>
            <person name="Faraut T."/>
            <person name="Fievet G."/>
            <person name="Helmstetter N."/>
            <person name="King M."/>
            <person name="Knapp S.J."/>
            <person name="Lai Z."/>
            <person name="Le Paslier M.C."/>
            <person name="Lippi Y."/>
            <person name="Lorenzon L."/>
            <person name="Mandel J.R."/>
            <person name="Marage G."/>
            <person name="Marchand G."/>
            <person name="Marquand E."/>
            <person name="Bret-Mestries E."/>
            <person name="Morien E."/>
            <person name="Nambeesan S."/>
            <person name="Nguyen T."/>
            <person name="Pegot-Espagnet P."/>
            <person name="Pouilly N."/>
            <person name="Raftis F."/>
            <person name="Sallet E."/>
            <person name="Schiex T."/>
            <person name="Thomas J."/>
            <person name="Vandecasteele C."/>
            <person name="Vares D."/>
            <person name="Vear F."/>
            <person name="Vautrin S."/>
            <person name="Crespi M."/>
            <person name="Mangin B."/>
            <person name="Burke J.M."/>
            <person name="Salse J."/>
            <person name="Munos S."/>
            <person name="Vincourt P."/>
            <person name="Rieseberg L.H."/>
            <person name="Langlade N.B."/>
        </authorList>
    </citation>
    <scope>NUCLEOTIDE SEQUENCE [LARGE SCALE GENOMIC DNA]</scope>
    <source>
        <strain evidence="12">cv. SF193</strain>
        <tissue evidence="10">Leaves</tissue>
    </source>
</reference>
<keyword evidence="4" id="KW-0238">DNA-binding</keyword>
<evidence type="ECO:0000259" key="9">
    <source>
        <dbReference type="PROSITE" id="PS51370"/>
    </source>
</evidence>
<proteinExistence type="predicted"/>
<evidence type="ECO:0000256" key="7">
    <source>
        <dbReference type="SAM" id="MobiDB-lite"/>
    </source>
</evidence>
<dbReference type="InterPro" id="IPR017888">
    <property type="entry name" value="CYC/TB1_R_domain"/>
</dbReference>
<evidence type="ECO:0000256" key="2">
    <source>
        <dbReference type="ARBA" id="ARBA00022473"/>
    </source>
</evidence>
<keyword evidence="5" id="KW-0804">Transcription</keyword>
<evidence type="ECO:0000313" key="12">
    <source>
        <dbReference type="Proteomes" id="UP000215914"/>
    </source>
</evidence>
<feature type="domain" description="TCP" evidence="8">
    <location>
        <begin position="60"/>
        <end position="118"/>
    </location>
</feature>
<feature type="compositionally biased region" description="Basic residues" evidence="7">
    <location>
        <begin position="53"/>
        <end position="64"/>
    </location>
</feature>
<dbReference type="InParanoid" id="A0A251U1Z0"/>
<dbReference type="EMBL" id="MNCJ02000324">
    <property type="protein sequence ID" value="KAF5792593.1"/>
    <property type="molecule type" value="Genomic_DNA"/>
</dbReference>
<comment type="subcellular location">
    <subcellularLocation>
        <location evidence="1">Nucleus</location>
    </subcellularLocation>
</comment>
<evidence type="ECO:0000256" key="6">
    <source>
        <dbReference type="ARBA" id="ARBA00023242"/>
    </source>
</evidence>
<reference evidence="10" key="3">
    <citation type="submission" date="2020-06" db="EMBL/GenBank/DDBJ databases">
        <title>Helianthus annuus Genome sequencing and assembly Release 2.</title>
        <authorList>
            <person name="Gouzy J."/>
            <person name="Langlade N."/>
            <person name="Munos S."/>
        </authorList>
    </citation>
    <scope>NUCLEOTIDE SEQUENCE</scope>
    <source>
        <tissue evidence="10">Leaves</tissue>
    </source>
</reference>
<dbReference type="PROSITE" id="PS51369">
    <property type="entry name" value="TCP"/>
    <property type="match status" value="1"/>
</dbReference>
<dbReference type="PANTHER" id="PTHR31072:SF148">
    <property type="entry name" value="TRANSCRIPTION FACTOR, TCP-RELATED"/>
    <property type="match status" value="1"/>
</dbReference>
<feature type="region of interest" description="Disordered" evidence="7">
    <location>
        <begin position="53"/>
        <end position="74"/>
    </location>
</feature>
<reference evidence="11" key="2">
    <citation type="submission" date="2017-02" db="EMBL/GenBank/DDBJ databases">
        <title>Sunflower complete genome.</title>
        <authorList>
            <person name="Langlade N."/>
            <person name="Munos S."/>
        </authorList>
    </citation>
    <scope>NUCLEOTIDE SEQUENCE [LARGE SCALE GENOMIC DNA]</scope>
    <source>
        <tissue evidence="11">Leaves</tissue>
    </source>
</reference>
<feature type="domain" description="R" evidence="9">
    <location>
        <begin position="199"/>
        <end position="216"/>
    </location>
</feature>
<organism evidence="11 12">
    <name type="scientific">Helianthus annuus</name>
    <name type="common">Common sunflower</name>
    <dbReference type="NCBI Taxonomy" id="4232"/>
    <lineage>
        <taxon>Eukaryota</taxon>
        <taxon>Viridiplantae</taxon>
        <taxon>Streptophyta</taxon>
        <taxon>Embryophyta</taxon>
        <taxon>Tracheophyta</taxon>
        <taxon>Spermatophyta</taxon>
        <taxon>Magnoliopsida</taxon>
        <taxon>eudicotyledons</taxon>
        <taxon>Gunneridae</taxon>
        <taxon>Pentapetalae</taxon>
        <taxon>asterids</taxon>
        <taxon>campanulids</taxon>
        <taxon>Asterales</taxon>
        <taxon>Asteraceae</taxon>
        <taxon>Asteroideae</taxon>
        <taxon>Heliantheae alliance</taxon>
        <taxon>Heliantheae</taxon>
        <taxon>Helianthus</taxon>
    </lineage>
</organism>
<evidence type="ECO:0000313" key="11">
    <source>
        <dbReference type="EMBL" id="OTG16291.1"/>
    </source>
</evidence>
<keyword evidence="6" id="KW-0539">Nucleus</keyword>
<evidence type="ECO:0000256" key="5">
    <source>
        <dbReference type="ARBA" id="ARBA00023163"/>
    </source>
</evidence>
<accession>A0A251U1Z0</accession>
<name>A0A251U1Z0_HELAN</name>
<evidence type="ECO:0000313" key="10">
    <source>
        <dbReference type="EMBL" id="KAF5792593.1"/>
    </source>
</evidence>
<evidence type="ECO:0000256" key="1">
    <source>
        <dbReference type="ARBA" id="ARBA00004123"/>
    </source>
</evidence>
<dbReference type="AlphaFoldDB" id="A0A251U1Z0"/>
<evidence type="ECO:0000259" key="8">
    <source>
        <dbReference type="PROSITE" id="PS51369"/>
    </source>
</evidence>
<dbReference type="GO" id="GO:0003700">
    <property type="term" value="F:DNA-binding transcription factor activity"/>
    <property type="evidence" value="ECO:0000318"/>
    <property type="project" value="GO_Central"/>
</dbReference>
<protein>
    <submittedName>
        <fullName evidence="11">Putative transcription factor, TCP</fullName>
    </submittedName>
    <submittedName>
        <fullName evidence="10">Transcription factor TCP family</fullName>
    </submittedName>
</protein>
<dbReference type="Proteomes" id="UP000215914">
    <property type="component" value="Chromosome 9"/>
</dbReference>
<sequence length="320" mass="36531">MHPSYINSNGNGITTFSTMQSILENSSYNNENFLAVDDGGRFTSHVTLEKKCLTGKRSSKKDRHSKIDTARGPRDRRMRLSVDVAKRFFKLQDMLGFDKPSNTIEWLLMKSKHAIQDLRPQQLDQSCSLMGVSKSLSSASECEVILSGIDDQFMEKSRKDQVITRNIEKINSCSGNKEKKISLEKGVRNIVYIDHSLAKETREKARARARKRTTQKRNFKLGYDHGASIDQYSKLSPSVDLVMDQSTNRLQPWIPFGEDQVPLTDQIENLNSHLQFKQPILGDDSSAMSSDWSPSFMFNYEHNLGPCHEVIMYFNFTNNS</sequence>
<evidence type="ECO:0000256" key="3">
    <source>
        <dbReference type="ARBA" id="ARBA00023015"/>
    </source>
</evidence>
<dbReference type="PROSITE" id="PS51370">
    <property type="entry name" value="R"/>
    <property type="match status" value="1"/>
</dbReference>